<dbReference type="AlphaFoldDB" id="A0A9X1FXC5"/>
<keyword evidence="1" id="KW-0812">Transmembrane</keyword>
<keyword evidence="1" id="KW-0472">Membrane</keyword>
<accession>A0A9X1FXC5</accession>
<keyword evidence="1" id="KW-1133">Transmembrane helix</keyword>
<comment type="caution">
    <text evidence="2">The sequence shown here is derived from an EMBL/GenBank/DDBJ whole genome shotgun (WGS) entry which is preliminary data.</text>
</comment>
<keyword evidence="3" id="KW-1185">Reference proteome</keyword>
<evidence type="ECO:0000313" key="3">
    <source>
        <dbReference type="Proteomes" id="UP001138661"/>
    </source>
</evidence>
<evidence type="ECO:0000313" key="2">
    <source>
        <dbReference type="EMBL" id="MBW4708992.1"/>
    </source>
</evidence>
<name>A0A9X1FXC5_9RHOB</name>
<dbReference type="Proteomes" id="UP001138661">
    <property type="component" value="Unassembled WGS sequence"/>
</dbReference>
<feature type="transmembrane region" description="Helical" evidence="1">
    <location>
        <begin position="12"/>
        <end position="33"/>
    </location>
</feature>
<protein>
    <submittedName>
        <fullName evidence="2">Uncharacterized protein</fullName>
    </submittedName>
</protein>
<gene>
    <name evidence="2" type="ORF">KX928_14475</name>
</gene>
<proteinExistence type="predicted"/>
<organism evidence="2 3">
    <name type="scientific">Roseobacter insulae</name>
    <dbReference type="NCBI Taxonomy" id="2859783"/>
    <lineage>
        <taxon>Bacteria</taxon>
        <taxon>Pseudomonadati</taxon>
        <taxon>Pseudomonadota</taxon>
        <taxon>Alphaproteobacteria</taxon>
        <taxon>Rhodobacterales</taxon>
        <taxon>Roseobacteraceae</taxon>
        <taxon>Roseobacter</taxon>
    </lineage>
</organism>
<dbReference type="RefSeq" id="WP_219504015.1">
    <property type="nucleotide sequence ID" value="NZ_JAHXDN010000004.1"/>
</dbReference>
<dbReference type="EMBL" id="JAHXDN010000004">
    <property type="protein sequence ID" value="MBW4708992.1"/>
    <property type="molecule type" value="Genomic_DNA"/>
</dbReference>
<reference evidence="2" key="1">
    <citation type="submission" date="2021-07" db="EMBL/GenBank/DDBJ databases">
        <title>Roseobacter insulae sp. nov., isolated from a tidal flat.</title>
        <authorList>
            <person name="Park S."/>
            <person name="Yoon J.-H."/>
        </authorList>
    </citation>
    <scope>NUCLEOTIDE SEQUENCE</scope>
    <source>
        <strain evidence="2">YSTF-M11</strain>
    </source>
</reference>
<sequence>MTSFFSFIESQMAANVLLAVELLVIVAGFIFTIKSIKQASDSRNIDFVINAEGQIDPLFLALAEQDTDTIRQVLRNLIPADVPDDEVKAFVLTYYAYRHASRIYYMFSNDDISLGMDATDRKRMADEWMNEMKKYDLATIRKIHAFSKQSDEFNAGFMTFVDEFLASADD</sequence>
<evidence type="ECO:0000256" key="1">
    <source>
        <dbReference type="SAM" id="Phobius"/>
    </source>
</evidence>